<dbReference type="Proteomes" id="UP000001520">
    <property type="component" value="Chromosome"/>
</dbReference>
<gene>
    <name evidence="2" type="ordered locus">DEFDS_0742</name>
</gene>
<name>D3PC98_DEFDS</name>
<accession>D3PC98</accession>
<proteinExistence type="predicted"/>
<dbReference type="OrthoDB" id="9814800at2"/>
<keyword evidence="1" id="KW-0472">Membrane</keyword>
<feature type="transmembrane region" description="Helical" evidence="1">
    <location>
        <begin position="298"/>
        <end position="324"/>
    </location>
</feature>
<dbReference type="KEGG" id="ddf:DEFDS_0742"/>
<organism evidence="2 3">
    <name type="scientific">Deferribacter desulfuricans (strain DSM 14783 / JCM 11476 / NBRC 101012 / SSM1)</name>
    <dbReference type="NCBI Taxonomy" id="639282"/>
    <lineage>
        <taxon>Bacteria</taxon>
        <taxon>Pseudomonadati</taxon>
        <taxon>Deferribacterota</taxon>
        <taxon>Deferribacteres</taxon>
        <taxon>Deferribacterales</taxon>
        <taxon>Deferribacteraceae</taxon>
        <taxon>Deferribacter</taxon>
    </lineage>
</organism>
<keyword evidence="3" id="KW-1185">Reference proteome</keyword>
<reference evidence="2 3" key="1">
    <citation type="journal article" date="2010" name="DNA Res.">
        <title>Bacterial lifestyle in a deep-sea hydrothermal vent chimney revealed by the genome sequence of the thermophilic bacterium Deferribacter desulfuricans SSM1.</title>
        <authorList>
            <person name="Takaki Y."/>
            <person name="Shimamura S."/>
            <person name="Nakagawa S."/>
            <person name="Fukuhara Y."/>
            <person name="Horikawa H."/>
            <person name="Ankai A."/>
            <person name="Harada T."/>
            <person name="Hosoyama A."/>
            <person name="Oguchi A."/>
            <person name="Fukui S."/>
            <person name="Fujita N."/>
            <person name="Takami H."/>
            <person name="Takai K."/>
        </authorList>
    </citation>
    <scope>NUCLEOTIDE SEQUENCE [LARGE SCALE GENOMIC DNA]</scope>
    <source>
        <strain evidence="3">DSM 14783 / JCM 11476 / NBRC 101012 / SSM1</strain>
    </source>
</reference>
<sequence>MRSIFIIFVFLITTICYAADDENCLLCHKYRTLSRIDKDGRTRLFYVNDSLFHSSVHGKIKCKECHNQITKIPHEENTKVNCLNECHIIEPTSEKRFSHEKVKKAIMNSVHNPSNPYVNNHDEKDFPECVDCHNNPLFRPIQIFKDITEEGQSEKALARCKLCHKDDFAKYFYNHVSHRLHTSKNSEEIVRMCERCHGKDEMAKKHKLKNAVATYKDTFHGKAVIFGFEYAPTCIDCHVSPNESAHSVRSYKDPNSSIADKNRWKTCAQKTCHPNATPGMGEVRMHVVIDKNLYKPEYYTALGFTCLTLGAYLPLALMIVLELFRDIFPNFSLRRRKGGRK</sequence>
<protein>
    <submittedName>
        <fullName evidence="2">Multiheme c-type cytochrome</fullName>
    </submittedName>
</protein>
<dbReference type="HOGENOM" id="CLU_061572_0_0_0"/>
<dbReference type="InterPro" id="IPR036280">
    <property type="entry name" value="Multihaem_cyt_sf"/>
</dbReference>
<dbReference type="SUPFAM" id="SSF48695">
    <property type="entry name" value="Multiheme cytochromes"/>
    <property type="match status" value="1"/>
</dbReference>
<dbReference type="STRING" id="639282.DEFDS_0742"/>
<dbReference type="eggNOG" id="COG2864">
    <property type="taxonomic scope" value="Bacteria"/>
</dbReference>
<dbReference type="RefSeq" id="WP_013007469.1">
    <property type="nucleotide sequence ID" value="NC_013939.1"/>
</dbReference>
<evidence type="ECO:0000256" key="1">
    <source>
        <dbReference type="SAM" id="Phobius"/>
    </source>
</evidence>
<evidence type="ECO:0000313" key="2">
    <source>
        <dbReference type="EMBL" id="BAI80221.1"/>
    </source>
</evidence>
<dbReference type="EMBL" id="AP011529">
    <property type="protein sequence ID" value="BAI80221.1"/>
    <property type="molecule type" value="Genomic_DNA"/>
</dbReference>
<evidence type="ECO:0000313" key="3">
    <source>
        <dbReference type="Proteomes" id="UP000001520"/>
    </source>
</evidence>
<keyword evidence="1" id="KW-0812">Transmembrane</keyword>
<keyword evidence="1" id="KW-1133">Transmembrane helix</keyword>
<dbReference type="AlphaFoldDB" id="D3PC98"/>